<organism evidence="2 3">
    <name type="scientific">Rotaria magnacalcarata</name>
    <dbReference type="NCBI Taxonomy" id="392030"/>
    <lineage>
        <taxon>Eukaryota</taxon>
        <taxon>Metazoa</taxon>
        <taxon>Spiralia</taxon>
        <taxon>Gnathifera</taxon>
        <taxon>Rotifera</taxon>
        <taxon>Eurotatoria</taxon>
        <taxon>Bdelloidea</taxon>
        <taxon>Philodinida</taxon>
        <taxon>Philodinidae</taxon>
        <taxon>Rotaria</taxon>
    </lineage>
</organism>
<gene>
    <name evidence="2" type="ORF">UXM345_LOCUS25325</name>
</gene>
<accession>A0A819Y9D5</accession>
<proteinExistence type="predicted"/>
<comment type="caution">
    <text evidence="2">The sequence shown here is derived from an EMBL/GenBank/DDBJ whole genome shotgun (WGS) entry which is preliminary data.</text>
</comment>
<evidence type="ECO:0000313" key="2">
    <source>
        <dbReference type="EMBL" id="CAF4154517.1"/>
    </source>
</evidence>
<dbReference type="AlphaFoldDB" id="A0A819Y9D5"/>
<dbReference type="Proteomes" id="UP000663842">
    <property type="component" value="Unassembled WGS sequence"/>
</dbReference>
<feature type="coiled-coil region" evidence="1">
    <location>
        <begin position="438"/>
        <end position="493"/>
    </location>
</feature>
<evidence type="ECO:0000313" key="3">
    <source>
        <dbReference type="Proteomes" id="UP000663842"/>
    </source>
</evidence>
<evidence type="ECO:0000256" key="1">
    <source>
        <dbReference type="SAM" id="Coils"/>
    </source>
</evidence>
<reference evidence="2" key="1">
    <citation type="submission" date="2021-02" db="EMBL/GenBank/DDBJ databases">
        <authorList>
            <person name="Nowell W R."/>
        </authorList>
    </citation>
    <scope>NUCLEOTIDE SEQUENCE</scope>
</reference>
<protein>
    <submittedName>
        <fullName evidence="2">Uncharacterized protein</fullName>
    </submittedName>
</protein>
<keyword evidence="1" id="KW-0175">Coiled coil</keyword>
<name>A0A819Y9D5_9BILA</name>
<dbReference type="EMBL" id="CAJOBF010004837">
    <property type="protein sequence ID" value="CAF4154517.1"/>
    <property type="molecule type" value="Genomic_DNA"/>
</dbReference>
<sequence>MVTLIQALGNRYDGDIRIGFWQIGFLGHCGEWHTSPNITYFASSYHQNQVLSAFNSSFVQTKIQLRYFDVTGNSNAQSWNVGFHDDSFFQDTYGEAWMFYNTSVTVGATNQWRNQPIGGEVRPELWPCVFSSDPATDCQAITTVVPLNWTDCVQLTHSSYQWLSYAFTSPGYSGADYGRAIYGSIMQRYSFFVSQITANEMNCSGTSHVVRIGVTMSNVGIAPFYYPLTLNVKAVNATTGSSFSTQSTSVPISNQLDQNSFVYYFNMTVQSNTNIQFSTWLNSSHLVGNQVIVFAVSGASASGIIQLPTVSIGSCLSYIAATQANSTQGTGYTTTDDISLKLLLTTISTSSVMNNEQNEYINRLIAIREKQAEIWNEQLMLEIRIHCKFLPQNFDLLENFISSIGYLPLNNNAKAIEIENKRYKIIQEAKRQWLNYFLNIYEIKIQEYEQQYQNEFIKLESLFSNNIDIINDKTMLNKIKEQTNNRINSLKKDIHDHSTSLQVLI</sequence>